<dbReference type="Gramene" id="HORVU.MOREX.r2.4HG0285230.1">
    <property type="protein sequence ID" value="HORVU.MOREX.r2.4HG0285230.1.CDS.1"/>
    <property type="gene ID" value="HORVU.MOREX.r2.4HG0285230"/>
</dbReference>
<reference evidence="1" key="3">
    <citation type="submission" date="2022-01" db="UniProtKB">
        <authorList>
            <consortium name="EnsemblPlants"/>
        </authorList>
    </citation>
    <scope>IDENTIFICATION</scope>
    <source>
        <strain evidence="1">subsp. vulgare</strain>
    </source>
</reference>
<evidence type="ECO:0000313" key="1">
    <source>
        <dbReference type="EnsemblPlants" id="HORVU.MOREX.r3.4HG0341780.1.CDS1"/>
    </source>
</evidence>
<reference evidence="2" key="1">
    <citation type="journal article" date="2012" name="Nature">
        <title>A physical, genetic and functional sequence assembly of the barley genome.</title>
        <authorList>
            <consortium name="The International Barley Genome Sequencing Consortium"/>
            <person name="Mayer K.F."/>
            <person name="Waugh R."/>
            <person name="Brown J.W."/>
            <person name="Schulman A."/>
            <person name="Langridge P."/>
            <person name="Platzer M."/>
            <person name="Fincher G.B."/>
            <person name="Muehlbauer G.J."/>
            <person name="Sato K."/>
            <person name="Close T.J."/>
            <person name="Wise R.P."/>
            <person name="Stein N."/>
        </authorList>
    </citation>
    <scope>NUCLEOTIDE SEQUENCE [LARGE SCALE GENOMIC DNA]</scope>
    <source>
        <strain evidence="2">cv. Morex</strain>
    </source>
</reference>
<organism evidence="1 2">
    <name type="scientific">Hordeum vulgare subsp. vulgare</name>
    <name type="common">Domesticated barley</name>
    <dbReference type="NCBI Taxonomy" id="112509"/>
    <lineage>
        <taxon>Eukaryota</taxon>
        <taxon>Viridiplantae</taxon>
        <taxon>Streptophyta</taxon>
        <taxon>Embryophyta</taxon>
        <taxon>Tracheophyta</taxon>
        <taxon>Spermatophyta</taxon>
        <taxon>Magnoliopsida</taxon>
        <taxon>Liliopsida</taxon>
        <taxon>Poales</taxon>
        <taxon>Poaceae</taxon>
        <taxon>BOP clade</taxon>
        <taxon>Pooideae</taxon>
        <taxon>Triticodae</taxon>
        <taxon>Triticeae</taxon>
        <taxon>Hordeinae</taxon>
        <taxon>Hordeum</taxon>
    </lineage>
</organism>
<dbReference type="EnsemblPlants" id="HORVU.MOREX.r3.4HG0341780.1">
    <property type="protein sequence ID" value="HORVU.MOREX.r3.4HG0341780.1.CDS1"/>
    <property type="gene ID" value="HORVU.MOREX.r3.4HG0341780"/>
</dbReference>
<name>A0A8I6XFM4_HORVV</name>
<reference evidence="1" key="2">
    <citation type="submission" date="2020-10" db="EMBL/GenBank/DDBJ databases">
        <authorList>
            <person name="Scholz U."/>
            <person name="Mascher M."/>
            <person name="Fiebig A."/>
        </authorList>
    </citation>
    <scope>NUCLEOTIDE SEQUENCE [LARGE SCALE GENOMIC DNA]</scope>
    <source>
        <strain evidence="1">cv. Morex</strain>
    </source>
</reference>
<dbReference type="Proteomes" id="UP000011116">
    <property type="component" value="Chromosome 4H"/>
</dbReference>
<dbReference type="Gramene" id="HORVU.MOREX.r3.4HG0341780.1">
    <property type="protein sequence ID" value="HORVU.MOREX.r3.4HG0341780.1.CDS1"/>
    <property type="gene ID" value="HORVU.MOREX.r3.4HG0341780"/>
</dbReference>
<protein>
    <submittedName>
        <fullName evidence="1">Uncharacterized protein</fullName>
    </submittedName>
</protein>
<accession>A0A8I6XFM4</accession>
<sequence>MNFMNSMEVCYQFKNVDEMHKEAHAVLSKAMKTEVKRLMPDLAKGAMSMDIQLWAMKEDESTNPGERARWTKYMSVLGPANQTIVTVPLVTIVLKDDDQEEMVNAGNGEAVNMEDAGNAGAVEMVVRAPEPDCPILSLEVNDYKPEGCRCSKHLKARRV</sequence>
<proteinExistence type="predicted"/>
<dbReference type="AlphaFoldDB" id="A0A8I6XFM4"/>
<evidence type="ECO:0000313" key="2">
    <source>
        <dbReference type="Proteomes" id="UP000011116"/>
    </source>
</evidence>
<keyword evidence="2" id="KW-1185">Reference proteome</keyword>